<name>A0AA36JFT5_9DINO</name>
<dbReference type="InterPro" id="IPR035984">
    <property type="entry name" value="Acyl-CoA-binding_sf"/>
</dbReference>
<organism evidence="2 3">
    <name type="scientific">Effrenium voratum</name>
    <dbReference type="NCBI Taxonomy" id="2562239"/>
    <lineage>
        <taxon>Eukaryota</taxon>
        <taxon>Sar</taxon>
        <taxon>Alveolata</taxon>
        <taxon>Dinophyceae</taxon>
        <taxon>Suessiales</taxon>
        <taxon>Symbiodiniaceae</taxon>
        <taxon>Effrenium</taxon>
    </lineage>
</organism>
<dbReference type="PANTHER" id="PTHR31859">
    <property type="entry name" value="TETRATRICOPEPTIDE REPEAT PROTEIN 39 FAMILY MEMBER"/>
    <property type="match status" value="1"/>
</dbReference>
<dbReference type="PANTHER" id="PTHR31859:SF1">
    <property type="entry name" value="TETRATRICOPEPTIDE REPEAT PROTEIN 39C"/>
    <property type="match status" value="1"/>
</dbReference>
<dbReference type="Pfam" id="PF10300">
    <property type="entry name" value="Iml2-TPR_39"/>
    <property type="match status" value="1"/>
</dbReference>
<dbReference type="InterPro" id="IPR014352">
    <property type="entry name" value="FERM/acyl-CoA-bd_prot_sf"/>
</dbReference>
<evidence type="ECO:0000313" key="2">
    <source>
        <dbReference type="EMBL" id="CAJ1405438.1"/>
    </source>
</evidence>
<dbReference type="SUPFAM" id="SSF47027">
    <property type="entry name" value="Acyl-CoA binding protein"/>
    <property type="match status" value="1"/>
</dbReference>
<dbReference type="Proteomes" id="UP001178507">
    <property type="component" value="Unassembled WGS sequence"/>
</dbReference>
<evidence type="ECO:0000256" key="1">
    <source>
        <dbReference type="SAM" id="MobiDB-lite"/>
    </source>
</evidence>
<dbReference type="InterPro" id="IPR019412">
    <property type="entry name" value="IML2/TPR_39"/>
</dbReference>
<protein>
    <submittedName>
        <fullName evidence="2">Uncharacterized protein</fullName>
    </submittedName>
</protein>
<sequence length="748" mass="83046">MATQEPDDQLTRDMTALQEGIRLLFTNDYQGAEDTFRQGSQRPRPPPLPDGTIRDTRGAFALIYTMVSFMFGLLSFANDQLDECLARVWTAESLLLEDGPWVGQKMLLGMVYLIAGVVQAAKNAWLKSGVNLVRALRYIKDFEEGLRFEGREAPFVRSFAHFVMGLFNLVLSMLPPQMLRIASRAGGRTLQGSRSDALRLLNECYVQDGIMAPFAVLVLLCYNIWMKTYLGESINDEDFAKSKSLLQWAGERFPKSAVFEFWQTELHVIRTEIREASQCVERVHAVLAQLKLPAIDSFLEQKKAMFSLALLDWPSAAQGFEQSLQVSVQKQRRSYVPTLSYLAGLCRVLSEQSGAANFERVQQYAKMRKRNWPPEDDLAFMKVKDLGVATTPRRALLELVEISMLKIHVLHTMPAEEKVLLKKKLLEEQPEPEAPEEAARALLFCAEISRLQGDTEEARRLASQALQLLPKLSPRGAQNGTAPALHLMLALLGVEGHLASLDKCPKCCRAYDEAIKFKRLGLERKLADAESTGPLERSTSETQADTPSETHEEGEDEEFFSAEEEQEGEAPPPPAKAFWKWSFRRPPSIETDCSEVSPPSVNSPSLSFSWASEVAVKALKDLAKKSAVAGGQLSHQAGQLSHQASEQLGHLANSAGKALSRKGSSCGSSKLHLEALLRQADQGDCSVVCMPTPGAGVSEAEVVAYLRWAHWNSLRGMTRHEALRQYGILTSTKLPKNEVKDPDADAKS</sequence>
<dbReference type="GO" id="GO:0000062">
    <property type="term" value="F:fatty-acyl-CoA binding"/>
    <property type="evidence" value="ECO:0007669"/>
    <property type="project" value="InterPro"/>
</dbReference>
<keyword evidence="3" id="KW-1185">Reference proteome</keyword>
<proteinExistence type="predicted"/>
<evidence type="ECO:0000313" key="3">
    <source>
        <dbReference type="Proteomes" id="UP001178507"/>
    </source>
</evidence>
<dbReference type="AlphaFoldDB" id="A0AA36JFT5"/>
<gene>
    <name evidence="2" type="ORF">EVOR1521_LOCUS27644</name>
</gene>
<reference evidence="2" key="1">
    <citation type="submission" date="2023-08" db="EMBL/GenBank/DDBJ databases">
        <authorList>
            <person name="Chen Y."/>
            <person name="Shah S."/>
            <person name="Dougan E. K."/>
            <person name="Thang M."/>
            <person name="Chan C."/>
        </authorList>
    </citation>
    <scope>NUCLEOTIDE SEQUENCE</scope>
</reference>
<dbReference type="EMBL" id="CAUJNA010003583">
    <property type="protein sequence ID" value="CAJ1405438.1"/>
    <property type="molecule type" value="Genomic_DNA"/>
</dbReference>
<dbReference type="Gene3D" id="1.20.80.10">
    <property type="match status" value="1"/>
</dbReference>
<feature type="region of interest" description="Disordered" evidence="1">
    <location>
        <begin position="34"/>
        <end position="53"/>
    </location>
</feature>
<comment type="caution">
    <text evidence="2">The sequence shown here is derived from an EMBL/GenBank/DDBJ whole genome shotgun (WGS) entry which is preliminary data.</text>
</comment>
<feature type="compositionally biased region" description="Acidic residues" evidence="1">
    <location>
        <begin position="552"/>
        <end position="568"/>
    </location>
</feature>
<accession>A0AA36JFT5</accession>
<feature type="region of interest" description="Disordered" evidence="1">
    <location>
        <begin position="528"/>
        <end position="579"/>
    </location>
</feature>